<evidence type="ECO:0000256" key="14">
    <source>
        <dbReference type="ARBA" id="ARBA00070775"/>
    </source>
</evidence>
<evidence type="ECO:0000256" key="7">
    <source>
        <dbReference type="ARBA" id="ARBA00023002"/>
    </source>
</evidence>
<dbReference type="PROSITE" id="PS00086">
    <property type="entry name" value="CYTOCHROME_P450"/>
    <property type="match status" value="1"/>
</dbReference>
<dbReference type="Pfam" id="PF00067">
    <property type="entry name" value="p450"/>
    <property type="match status" value="1"/>
</dbReference>
<evidence type="ECO:0000256" key="15">
    <source>
        <dbReference type="ARBA" id="ARBA00079588"/>
    </source>
</evidence>
<keyword evidence="4 18" id="KW-0349">Heme</keyword>
<dbReference type="InterPro" id="IPR002397">
    <property type="entry name" value="Cyt_P450_B"/>
</dbReference>
<evidence type="ECO:0000256" key="13">
    <source>
        <dbReference type="ARBA" id="ARBA00049645"/>
    </source>
</evidence>
<dbReference type="PRINTS" id="PR00385">
    <property type="entry name" value="P450"/>
</dbReference>
<keyword evidence="6" id="KW-0442">Lipid degradation</keyword>
<proteinExistence type="inferred from homology"/>
<evidence type="ECO:0000256" key="1">
    <source>
        <dbReference type="ARBA" id="ARBA00001971"/>
    </source>
</evidence>
<dbReference type="Gene3D" id="1.10.630.10">
    <property type="entry name" value="Cytochrome P450"/>
    <property type="match status" value="1"/>
</dbReference>
<evidence type="ECO:0000256" key="5">
    <source>
        <dbReference type="ARBA" id="ARBA00022723"/>
    </source>
</evidence>
<evidence type="ECO:0000256" key="17">
    <source>
        <dbReference type="ARBA" id="ARBA00083909"/>
    </source>
</evidence>
<evidence type="ECO:0000313" key="19">
    <source>
        <dbReference type="EMBL" id="OMC39555.1"/>
    </source>
</evidence>
<dbReference type="InterPro" id="IPR017972">
    <property type="entry name" value="Cyt_P450_CS"/>
</dbReference>
<evidence type="ECO:0000256" key="3">
    <source>
        <dbReference type="ARBA" id="ARBA00022548"/>
    </source>
</evidence>
<sequence length="388" mass="43138">MDTVSDWDPLSDLSVADPVAADAEMRNRCPVAYSDAWGGFWALFKFDDVKQAARDHETFTASQRIIVPEPGRGPWLPLQSDPPAHKGYRDVVAPLFRASRLASFEPVLRTMTNELIDAFANDTEVDVIDKLARPLPALAIALLLGLPSSDWELLRRWSDTQIEAMGSGDLAAIDAIQQEMVDYFDKQLEQRRNAPSDDVISSMMAAQIDGRQLTVDELRGIFLLLIVAGHETTTNAIGSILIHLAQHPAKRRMLIEDPDAMNNAIEEFVRFVAPVRAGARTTSREVEIGGRTLPEGARVVLMFSSGSRDDEHFERADECQLHRRGAGKHLAFGTGVHRCLGEHLARLELRVVTREFLRRFADFEVVGSPIPSMWPVQGYSSAIMRLGT</sequence>
<organism evidence="19 20">
    <name type="scientific">Mycolicibacterium fortuitum</name>
    <name type="common">Mycobacterium fortuitum</name>
    <dbReference type="NCBI Taxonomy" id="1766"/>
    <lineage>
        <taxon>Bacteria</taxon>
        <taxon>Bacillati</taxon>
        <taxon>Actinomycetota</taxon>
        <taxon>Actinomycetes</taxon>
        <taxon>Mycobacteriales</taxon>
        <taxon>Mycobacteriaceae</taxon>
        <taxon>Mycolicibacterium</taxon>
    </lineage>
</organism>
<keyword evidence="5 18" id="KW-0479">Metal-binding</keyword>
<evidence type="ECO:0000256" key="8">
    <source>
        <dbReference type="ARBA" id="ARBA00023004"/>
    </source>
</evidence>
<dbReference type="GO" id="GO:0016042">
    <property type="term" value="P:lipid catabolic process"/>
    <property type="evidence" value="ECO:0007669"/>
    <property type="project" value="UniProtKB-KW"/>
</dbReference>
<evidence type="ECO:0000256" key="6">
    <source>
        <dbReference type="ARBA" id="ARBA00022963"/>
    </source>
</evidence>
<evidence type="ECO:0000256" key="16">
    <source>
        <dbReference type="ARBA" id="ARBA00082981"/>
    </source>
</evidence>
<dbReference type="InterPro" id="IPR001128">
    <property type="entry name" value="Cyt_P450"/>
</dbReference>
<gene>
    <name evidence="19" type="ORF">A5742_04890</name>
</gene>
<name>A0ABD6QIY7_MYCFO</name>
<keyword evidence="9 18" id="KW-0503">Monooxygenase</keyword>
<evidence type="ECO:0000313" key="20">
    <source>
        <dbReference type="Proteomes" id="UP000187001"/>
    </source>
</evidence>
<dbReference type="Proteomes" id="UP000187001">
    <property type="component" value="Unassembled WGS sequence"/>
</dbReference>
<keyword evidence="11" id="KW-1207">Sterol metabolism</keyword>
<dbReference type="PRINTS" id="PR00359">
    <property type="entry name" value="BP450"/>
</dbReference>
<dbReference type="AlphaFoldDB" id="A0ABD6QIY7"/>
<dbReference type="SUPFAM" id="SSF48264">
    <property type="entry name" value="Cytochrome P450"/>
    <property type="match status" value="1"/>
</dbReference>
<comment type="cofactor">
    <cofactor evidence="1">
        <name>heme</name>
        <dbReference type="ChEBI" id="CHEBI:30413"/>
    </cofactor>
</comment>
<evidence type="ECO:0000256" key="9">
    <source>
        <dbReference type="ARBA" id="ARBA00023033"/>
    </source>
</evidence>
<keyword evidence="3" id="KW-0153">Cholesterol metabolism</keyword>
<dbReference type="InterPro" id="IPR036396">
    <property type="entry name" value="Cyt_P450_sf"/>
</dbReference>
<keyword evidence="10" id="KW-0443">Lipid metabolism</keyword>
<evidence type="ECO:0000256" key="18">
    <source>
        <dbReference type="RuleBase" id="RU000461"/>
    </source>
</evidence>
<dbReference type="GO" id="GO:0008203">
    <property type="term" value="P:cholesterol metabolic process"/>
    <property type="evidence" value="ECO:0007669"/>
    <property type="project" value="UniProtKB-KW"/>
</dbReference>
<evidence type="ECO:0000256" key="11">
    <source>
        <dbReference type="ARBA" id="ARBA00023166"/>
    </source>
</evidence>
<keyword evidence="8 18" id="KW-0408">Iron</keyword>
<comment type="similarity">
    <text evidence="2 18">Belongs to the cytochrome P450 family.</text>
</comment>
<comment type="pathway">
    <text evidence="13">Steroid metabolism; cholesterol degradation.</text>
</comment>
<reference evidence="19 20" key="1">
    <citation type="submission" date="2016-07" db="EMBL/GenBank/DDBJ databases">
        <authorList>
            <person name="Sutton G."/>
            <person name="Brinkac L."/>
            <person name="Sanka R."/>
            <person name="Adams M."/>
            <person name="Lau E."/>
            <person name="Kumar A."/>
            <person name="Macaden R."/>
        </authorList>
    </citation>
    <scope>NUCLEOTIDE SEQUENCE [LARGE SCALE GENOMIC DNA]</scope>
    <source>
        <strain evidence="19 20">GA-0871</strain>
    </source>
</reference>
<dbReference type="PANTHER" id="PTHR46696:SF6">
    <property type="entry name" value="P450, PUTATIVE (EUROFUNG)-RELATED"/>
    <property type="match status" value="1"/>
</dbReference>
<evidence type="ECO:0000256" key="2">
    <source>
        <dbReference type="ARBA" id="ARBA00010617"/>
    </source>
</evidence>
<evidence type="ECO:0000256" key="12">
    <source>
        <dbReference type="ARBA" id="ARBA00023221"/>
    </source>
</evidence>
<dbReference type="GO" id="GO:0004497">
    <property type="term" value="F:monooxygenase activity"/>
    <property type="evidence" value="ECO:0007669"/>
    <property type="project" value="UniProtKB-KW"/>
</dbReference>
<keyword evidence="12" id="KW-0753">Steroid metabolism</keyword>
<keyword evidence="7 18" id="KW-0560">Oxidoreductase</keyword>
<dbReference type="PANTHER" id="PTHR46696">
    <property type="entry name" value="P450, PUTATIVE (EUROFUNG)-RELATED"/>
    <property type="match status" value="1"/>
</dbReference>
<dbReference type="GO" id="GO:0046872">
    <property type="term" value="F:metal ion binding"/>
    <property type="evidence" value="ECO:0007669"/>
    <property type="project" value="UniProtKB-KW"/>
</dbReference>
<accession>A0ABD6QIY7</accession>
<evidence type="ECO:0000256" key="4">
    <source>
        <dbReference type="ARBA" id="ARBA00022617"/>
    </source>
</evidence>
<dbReference type="FunFam" id="1.10.630.10:FF:000018">
    <property type="entry name" value="Cytochrome P450 monooxygenase"/>
    <property type="match status" value="1"/>
</dbReference>
<evidence type="ECO:0000256" key="10">
    <source>
        <dbReference type="ARBA" id="ARBA00023098"/>
    </source>
</evidence>
<protein>
    <recommendedName>
        <fullName evidence="14">Steroid C26-monooxygenase</fullName>
    </recommendedName>
    <alternativeName>
        <fullName evidence="15">Cholest-4-en-3-one C26-monooxygenase</fullName>
    </alternativeName>
    <alternativeName>
        <fullName evidence="17">Cholesterol C26-monooxygenase</fullName>
    </alternativeName>
    <alternativeName>
        <fullName evidence="16">Steroid C27-monooxygenase</fullName>
    </alternativeName>
</protein>
<dbReference type="EMBL" id="MBER01000116">
    <property type="protein sequence ID" value="OMC39555.1"/>
    <property type="molecule type" value="Genomic_DNA"/>
</dbReference>
<comment type="caution">
    <text evidence="19">The sequence shown here is derived from an EMBL/GenBank/DDBJ whole genome shotgun (WGS) entry which is preliminary data.</text>
</comment>